<accession>A0A9J5ZNG4</accession>
<dbReference type="EMBL" id="JACXVP010000004">
    <property type="protein sequence ID" value="KAG5613642.1"/>
    <property type="molecule type" value="Genomic_DNA"/>
</dbReference>
<protein>
    <submittedName>
        <fullName evidence="2">Uncharacterized protein</fullName>
    </submittedName>
</protein>
<feature type="compositionally biased region" description="Gly residues" evidence="1">
    <location>
        <begin position="76"/>
        <end position="88"/>
    </location>
</feature>
<evidence type="ECO:0000313" key="3">
    <source>
        <dbReference type="Proteomes" id="UP000824120"/>
    </source>
</evidence>
<sequence>MLTPISTTPTGGPVTPLHAVPVKIAGAPKLHSSKLGRGRSDIMQGLSTPLKHTVSIQQLSNFQTNSAIKRSKKNSGAGGIPTEDGGGILTEEDDVHAVEEDVALAVDCFFFLPLTFEVSTHKEKAFPVLGCLNGSCEGCLTGGC</sequence>
<dbReference type="AlphaFoldDB" id="A0A9J5ZNG4"/>
<dbReference type="Proteomes" id="UP000824120">
    <property type="component" value="Chromosome 4"/>
</dbReference>
<organism evidence="2 3">
    <name type="scientific">Solanum commersonii</name>
    <name type="common">Commerson's wild potato</name>
    <name type="synonym">Commerson's nightshade</name>
    <dbReference type="NCBI Taxonomy" id="4109"/>
    <lineage>
        <taxon>Eukaryota</taxon>
        <taxon>Viridiplantae</taxon>
        <taxon>Streptophyta</taxon>
        <taxon>Embryophyta</taxon>
        <taxon>Tracheophyta</taxon>
        <taxon>Spermatophyta</taxon>
        <taxon>Magnoliopsida</taxon>
        <taxon>eudicotyledons</taxon>
        <taxon>Gunneridae</taxon>
        <taxon>Pentapetalae</taxon>
        <taxon>asterids</taxon>
        <taxon>lamiids</taxon>
        <taxon>Solanales</taxon>
        <taxon>Solanaceae</taxon>
        <taxon>Solanoideae</taxon>
        <taxon>Solaneae</taxon>
        <taxon>Solanum</taxon>
    </lineage>
</organism>
<name>A0A9J5ZNG4_SOLCO</name>
<reference evidence="2 3" key="1">
    <citation type="submission" date="2020-09" db="EMBL/GenBank/DDBJ databases">
        <title>De no assembly of potato wild relative species, Solanum commersonii.</title>
        <authorList>
            <person name="Cho K."/>
        </authorList>
    </citation>
    <scope>NUCLEOTIDE SEQUENCE [LARGE SCALE GENOMIC DNA]</scope>
    <source>
        <strain evidence="2">LZ3.2</strain>
        <tissue evidence="2">Leaf</tissue>
    </source>
</reference>
<evidence type="ECO:0000313" key="2">
    <source>
        <dbReference type="EMBL" id="KAG5613642.1"/>
    </source>
</evidence>
<gene>
    <name evidence="2" type="ORF">H5410_024923</name>
</gene>
<feature type="region of interest" description="Disordered" evidence="1">
    <location>
        <begin position="67"/>
        <end position="88"/>
    </location>
</feature>
<keyword evidence="3" id="KW-1185">Reference proteome</keyword>
<evidence type="ECO:0000256" key="1">
    <source>
        <dbReference type="SAM" id="MobiDB-lite"/>
    </source>
</evidence>
<proteinExistence type="predicted"/>
<comment type="caution">
    <text evidence="2">The sequence shown here is derived from an EMBL/GenBank/DDBJ whole genome shotgun (WGS) entry which is preliminary data.</text>
</comment>